<dbReference type="OrthoDB" id="9440957at2759"/>
<sequence>MAVELCLSSRLTELLGDRLLYGSETVELNKSMFNGSLIALYFVPLSSDAVTTDDRALRDLYKTVNENEKTLNIIQICYPDLSDDRKYFDELTNDVPWYSVLYENAEKRIRLRHKYHVGNAETLLILNDSYLDKVHTRNGLKLLSCSGKSFPWTNLWNETICQEALKLSCSNVSNETIYGLYFSAHWCPPCKAFIPQLIHAYDTIRKRIQFEIIFVSSDRSEQSYNSHASSMPWPSIPYTNTTLRQNLTECFNVRGIPYLVLIDNNGKIITENGRAEITEDPDGLYFPWRTRFVYSLSSRLLPKLQRFPAVVLFIEGDQEEELELAEGVLLPVAQQVTKTRSNALYDLLFFIAPDDCTSDTLRQFTRLTDDTAPLLTLIDIPMARISVMEYGVHITEKSIMNFVLGFFDGTMKFTPIL</sequence>
<dbReference type="PROSITE" id="PS51352">
    <property type="entry name" value="THIOREDOXIN_2"/>
    <property type="match status" value="1"/>
</dbReference>
<name>A0A2H8TFI6_9HEMI</name>
<dbReference type="GO" id="GO:0031397">
    <property type="term" value="P:negative regulation of protein ubiquitination"/>
    <property type="evidence" value="ECO:0007669"/>
    <property type="project" value="TreeGrafter"/>
</dbReference>
<gene>
    <name evidence="2" type="primary">nxn</name>
</gene>
<dbReference type="PANTHER" id="PTHR46472">
    <property type="entry name" value="NUCLEOREDOXIN"/>
    <property type="match status" value="1"/>
</dbReference>
<feature type="domain" description="Thioredoxin" evidence="1">
    <location>
        <begin position="158"/>
        <end position="298"/>
    </location>
</feature>
<protein>
    <submittedName>
        <fullName evidence="2">Nucleoredoxin</fullName>
    </submittedName>
</protein>
<dbReference type="GO" id="GO:0030178">
    <property type="term" value="P:negative regulation of Wnt signaling pathway"/>
    <property type="evidence" value="ECO:0007669"/>
    <property type="project" value="TreeGrafter"/>
</dbReference>
<dbReference type="EMBL" id="GFXV01000677">
    <property type="protein sequence ID" value="MBW12482.1"/>
    <property type="molecule type" value="Transcribed_RNA"/>
</dbReference>
<dbReference type="InterPro" id="IPR012336">
    <property type="entry name" value="Thioredoxin-like_fold"/>
</dbReference>
<proteinExistence type="predicted"/>
<dbReference type="CDD" id="cd02964">
    <property type="entry name" value="TryX_like_family"/>
    <property type="match status" value="1"/>
</dbReference>
<dbReference type="Gene3D" id="3.40.30.10">
    <property type="entry name" value="Glutaredoxin"/>
    <property type="match status" value="3"/>
</dbReference>
<dbReference type="AlphaFoldDB" id="A0A2H8TFI6"/>
<dbReference type="Pfam" id="PF13905">
    <property type="entry name" value="Thioredoxin_8"/>
    <property type="match status" value="1"/>
</dbReference>
<dbReference type="InterPro" id="IPR013766">
    <property type="entry name" value="Thioredoxin_domain"/>
</dbReference>
<dbReference type="GO" id="GO:0005634">
    <property type="term" value="C:nucleus"/>
    <property type="evidence" value="ECO:0007669"/>
    <property type="project" value="TreeGrafter"/>
</dbReference>
<evidence type="ECO:0000259" key="1">
    <source>
        <dbReference type="PROSITE" id="PS51352"/>
    </source>
</evidence>
<reference evidence="2" key="1">
    <citation type="submission" date="2017-10" db="EMBL/GenBank/DDBJ databases">
        <title>Transcriptome Assembly of Sugarcane Aphid Adults.</title>
        <authorList>
            <person name="Scully E.D."/>
            <person name="Palmer N.A."/>
            <person name="Geib S.M."/>
            <person name="Sarath G."/>
            <person name="Sattler S.E."/>
        </authorList>
    </citation>
    <scope>NUCLEOTIDE SEQUENCE</scope>
    <source>
        <tissue evidence="2">Whole body</tissue>
    </source>
</reference>
<dbReference type="PANTHER" id="PTHR46472:SF1">
    <property type="entry name" value="NUCLEOREDOXIN"/>
    <property type="match status" value="1"/>
</dbReference>
<dbReference type="InterPro" id="IPR036249">
    <property type="entry name" value="Thioredoxin-like_sf"/>
</dbReference>
<dbReference type="SUPFAM" id="SSF52833">
    <property type="entry name" value="Thioredoxin-like"/>
    <property type="match status" value="1"/>
</dbReference>
<evidence type="ECO:0000313" key="2">
    <source>
        <dbReference type="EMBL" id="MBW12482.1"/>
    </source>
</evidence>
<accession>A0A2H8TFI6</accession>
<dbReference type="GO" id="GO:0004791">
    <property type="term" value="F:thioredoxin-disulfide reductase (NADPH) activity"/>
    <property type="evidence" value="ECO:0007669"/>
    <property type="project" value="TreeGrafter"/>
</dbReference>
<organism evidence="2">
    <name type="scientific">Melanaphis sacchari</name>
    <dbReference type="NCBI Taxonomy" id="742174"/>
    <lineage>
        <taxon>Eukaryota</taxon>
        <taxon>Metazoa</taxon>
        <taxon>Ecdysozoa</taxon>
        <taxon>Arthropoda</taxon>
        <taxon>Hexapoda</taxon>
        <taxon>Insecta</taxon>
        <taxon>Pterygota</taxon>
        <taxon>Neoptera</taxon>
        <taxon>Paraneoptera</taxon>
        <taxon>Hemiptera</taxon>
        <taxon>Sternorrhyncha</taxon>
        <taxon>Aphidomorpha</taxon>
        <taxon>Aphidoidea</taxon>
        <taxon>Aphididae</taxon>
        <taxon>Aphidini</taxon>
        <taxon>Melanaphis</taxon>
    </lineage>
</organism>